<evidence type="ECO:0000256" key="3">
    <source>
        <dbReference type="RuleBase" id="RU000363"/>
    </source>
</evidence>
<gene>
    <name evidence="4" type="ORF">GKO32_15965</name>
</gene>
<dbReference type="InterPro" id="IPR002347">
    <property type="entry name" value="SDR_fam"/>
</dbReference>
<keyword evidence="5" id="KW-1185">Reference proteome</keyword>
<dbReference type="EMBL" id="WMBA01000022">
    <property type="protein sequence ID" value="MTD55462.1"/>
    <property type="molecule type" value="Genomic_DNA"/>
</dbReference>
<dbReference type="Pfam" id="PF00106">
    <property type="entry name" value="adh_short"/>
    <property type="match status" value="1"/>
</dbReference>
<keyword evidence="2" id="KW-0560">Oxidoreductase</keyword>
<dbReference type="Gene3D" id="3.40.50.720">
    <property type="entry name" value="NAD(P)-binding Rossmann-like Domain"/>
    <property type="match status" value="1"/>
</dbReference>
<dbReference type="GO" id="GO:0016491">
    <property type="term" value="F:oxidoreductase activity"/>
    <property type="evidence" value="ECO:0007669"/>
    <property type="project" value="UniProtKB-KW"/>
</dbReference>
<comment type="caution">
    <text evidence="4">The sequence shown here is derived from an EMBL/GenBank/DDBJ whole genome shotgun (WGS) entry which is preliminary data.</text>
</comment>
<proteinExistence type="inferred from homology"/>
<evidence type="ECO:0000256" key="2">
    <source>
        <dbReference type="ARBA" id="ARBA00023002"/>
    </source>
</evidence>
<sequence length="187" mass="19252">MPIEGALVGLRVLRHPVDSCAGQTVTGELLAGGGEELADETQGESLGVTLDVTSDTDWADAVTQAENRFGGVDVLINNAAYLVVGTTESIPLDEFQKVIETNLTGALLGIRAVPPSMRKRGGGGIVNVNSIAGPAAAPGLVAYSSSKWALRGLMRAAAGELARDNIRVNSVHPGIVDTPLANDPEAN</sequence>
<name>A0A6N7YU48_9PSEU</name>
<evidence type="ECO:0000313" key="4">
    <source>
        <dbReference type="EMBL" id="MTD55462.1"/>
    </source>
</evidence>
<dbReference type="OrthoDB" id="9775296at2"/>
<dbReference type="PROSITE" id="PS00061">
    <property type="entry name" value="ADH_SHORT"/>
    <property type="match status" value="1"/>
</dbReference>
<dbReference type="SUPFAM" id="SSF51735">
    <property type="entry name" value="NAD(P)-binding Rossmann-fold domains"/>
    <property type="match status" value="1"/>
</dbReference>
<accession>A0A6N7YU48</accession>
<dbReference type="InterPro" id="IPR020904">
    <property type="entry name" value="Sc_DH/Rdtase_CS"/>
</dbReference>
<dbReference type="PANTHER" id="PTHR24321:SF8">
    <property type="entry name" value="ESTRADIOL 17-BETA-DEHYDROGENASE 8-RELATED"/>
    <property type="match status" value="1"/>
</dbReference>
<dbReference type="PRINTS" id="PR00080">
    <property type="entry name" value="SDRFAMILY"/>
</dbReference>
<evidence type="ECO:0000313" key="5">
    <source>
        <dbReference type="Proteomes" id="UP000440096"/>
    </source>
</evidence>
<comment type="similarity">
    <text evidence="1 3">Belongs to the short-chain dehydrogenases/reductases (SDR) family.</text>
</comment>
<dbReference type="PANTHER" id="PTHR24321">
    <property type="entry name" value="DEHYDROGENASES, SHORT CHAIN"/>
    <property type="match status" value="1"/>
</dbReference>
<dbReference type="Proteomes" id="UP000440096">
    <property type="component" value="Unassembled WGS sequence"/>
</dbReference>
<dbReference type="InterPro" id="IPR036291">
    <property type="entry name" value="NAD(P)-bd_dom_sf"/>
</dbReference>
<dbReference type="AlphaFoldDB" id="A0A6N7YU48"/>
<organism evidence="4 5">
    <name type="scientific">Amycolatopsis pithecellobii</name>
    <dbReference type="NCBI Taxonomy" id="664692"/>
    <lineage>
        <taxon>Bacteria</taxon>
        <taxon>Bacillati</taxon>
        <taxon>Actinomycetota</taxon>
        <taxon>Actinomycetes</taxon>
        <taxon>Pseudonocardiales</taxon>
        <taxon>Pseudonocardiaceae</taxon>
        <taxon>Amycolatopsis</taxon>
    </lineage>
</organism>
<reference evidence="4 5" key="1">
    <citation type="submission" date="2019-11" db="EMBL/GenBank/DDBJ databases">
        <title>Draft genome of Amycolatopsis RM579.</title>
        <authorList>
            <person name="Duangmal K."/>
            <person name="Mingma R."/>
        </authorList>
    </citation>
    <scope>NUCLEOTIDE SEQUENCE [LARGE SCALE GENOMIC DNA]</scope>
    <source>
        <strain evidence="4 5">RM579</strain>
    </source>
</reference>
<protein>
    <submittedName>
        <fullName evidence="4">SDR family NAD(P)-dependent oxidoreductase</fullName>
    </submittedName>
</protein>
<evidence type="ECO:0000256" key="1">
    <source>
        <dbReference type="ARBA" id="ARBA00006484"/>
    </source>
</evidence>
<dbReference type="PRINTS" id="PR00081">
    <property type="entry name" value="GDHRDH"/>
</dbReference>